<dbReference type="PANTHER" id="PTHR22916:SF3">
    <property type="entry name" value="UDP-GLCNAC:BETAGAL BETA-1,3-N-ACETYLGLUCOSAMINYLTRANSFERASE-LIKE PROTEIN 1"/>
    <property type="match status" value="1"/>
</dbReference>
<evidence type="ECO:0000256" key="1">
    <source>
        <dbReference type="SAM" id="Phobius"/>
    </source>
</evidence>
<dbReference type="PANTHER" id="PTHR22916">
    <property type="entry name" value="GLYCOSYLTRANSFERASE"/>
    <property type="match status" value="1"/>
</dbReference>
<accession>A0A382WHF1</accession>
<gene>
    <name evidence="3" type="ORF">METZ01_LOCUS410365</name>
</gene>
<keyword evidence="1" id="KW-0472">Membrane</keyword>
<dbReference type="Gene3D" id="3.90.550.10">
    <property type="entry name" value="Spore Coat Polysaccharide Biosynthesis Protein SpsA, Chain A"/>
    <property type="match status" value="1"/>
</dbReference>
<feature type="domain" description="Glycosyltransferase 2-like" evidence="2">
    <location>
        <begin position="1"/>
        <end position="130"/>
    </location>
</feature>
<feature type="non-terminal residue" evidence="3">
    <location>
        <position position="278"/>
    </location>
</feature>
<evidence type="ECO:0000259" key="2">
    <source>
        <dbReference type="Pfam" id="PF00535"/>
    </source>
</evidence>
<keyword evidence="1" id="KW-1133">Transmembrane helix</keyword>
<dbReference type="InterPro" id="IPR029044">
    <property type="entry name" value="Nucleotide-diphossugar_trans"/>
</dbReference>
<proteinExistence type="predicted"/>
<feature type="transmembrane region" description="Helical" evidence="1">
    <location>
        <begin position="243"/>
        <end position="269"/>
    </location>
</feature>
<dbReference type="Pfam" id="PF00535">
    <property type="entry name" value="Glycos_transf_2"/>
    <property type="match status" value="1"/>
</dbReference>
<feature type="non-terminal residue" evidence="3">
    <location>
        <position position="1"/>
    </location>
</feature>
<dbReference type="CDD" id="cd00761">
    <property type="entry name" value="Glyco_tranf_GTA_type"/>
    <property type="match status" value="1"/>
</dbReference>
<protein>
    <recommendedName>
        <fullName evidence="2">Glycosyltransferase 2-like domain-containing protein</fullName>
    </recommendedName>
</protein>
<dbReference type="SUPFAM" id="SSF53448">
    <property type="entry name" value="Nucleotide-diphospho-sugar transferases"/>
    <property type="match status" value="1"/>
</dbReference>
<keyword evidence="1" id="KW-0812">Transmembrane</keyword>
<name>A0A382WHF1_9ZZZZ</name>
<organism evidence="3">
    <name type="scientific">marine metagenome</name>
    <dbReference type="NCBI Taxonomy" id="408172"/>
    <lineage>
        <taxon>unclassified sequences</taxon>
        <taxon>metagenomes</taxon>
        <taxon>ecological metagenomes</taxon>
    </lineage>
</organism>
<dbReference type="InterPro" id="IPR001173">
    <property type="entry name" value="Glyco_trans_2-like"/>
</dbReference>
<evidence type="ECO:0000313" key="3">
    <source>
        <dbReference type="EMBL" id="SVD57511.1"/>
    </source>
</evidence>
<sequence>IPSFNSSLSIENFLRAITATYYKNIEIIVVDDSSTDDSPFKVERMKLDYPITLLRQPANKGPACARNAGAKIARGEYIFFFDSDTEMFPDTIELGIREIKRLKADSIVGIYHLDALNSGFVPTYKAFFNHIFFSKKGIIPYEVFDSSRACIKKSVFDELRGFNENLKWGMDYENEELGYRLVKKYKNFLVPAVQVRHHFPGFKKLTKTYFNRVAYWVEIFLERKEFESGGITTSNIGIGTICIFPALLLVPFLWHPILFWIAIVFWIGYLKTYAHFFV</sequence>
<dbReference type="EMBL" id="UINC01159431">
    <property type="protein sequence ID" value="SVD57511.1"/>
    <property type="molecule type" value="Genomic_DNA"/>
</dbReference>
<dbReference type="GO" id="GO:0016758">
    <property type="term" value="F:hexosyltransferase activity"/>
    <property type="evidence" value="ECO:0007669"/>
    <property type="project" value="UniProtKB-ARBA"/>
</dbReference>
<reference evidence="3" key="1">
    <citation type="submission" date="2018-05" db="EMBL/GenBank/DDBJ databases">
        <authorList>
            <person name="Lanie J.A."/>
            <person name="Ng W.-L."/>
            <person name="Kazmierczak K.M."/>
            <person name="Andrzejewski T.M."/>
            <person name="Davidsen T.M."/>
            <person name="Wayne K.J."/>
            <person name="Tettelin H."/>
            <person name="Glass J.I."/>
            <person name="Rusch D."/>
            <person name="Podicherti R."/>
            <person name="Tsui H.-C.T."/>
            <person name="Winkler M.E."/>
        </authorList>
    </citation>
    <scope>NUCLEOTIDE SEQUENCE</scope>
</reference>
<dbReference type="AlphaFoldDB" id="A0A382WHF1"/>